<dbReference type="InterPro" id="IPR044137">
    <property type="entry name" value="AcnA_IRP_Swivel"/>
</dbReference>
<evidence type="ECO:0000256" key="11">
    <source>
        <dbReference type="ARBA" id="ARBA00023239"/>
    </source>
</evidence>
<evidence type="ECO:0000256" key="2">
    <source>
        <dbReference type="ARBA" id="ARBA00003113"/>
    </source>
</evidence>
<dbReference type="GO" id="GO:0051539">
    <property type="term" value="F:4 iron, 4 sulfur cluster binding"/>
    <property type="evidence" value="ECO:0007669"/>
    <property type="project" value="UniProtKB-KW"/>
</dbReference>
<name>A0AAV0I5U9_9ROSI</name>
<evidence type="ECO:0000259" key="14">
    <source>
        <dbReference type="Pfam" id="PF00330"/>
    </source>
</evidence>
<keyword evidence="11 13" id="KW-0456">Lyase</keyword>
<keyword evidence="7 13" id="KW-0004">4Fe-4S</keyword>
<feature type="domain" description="Aconitase/3-isopropylmalate dehydratase large subunit alpha/beta/alpha" evidence="14">
    <location>
        <begin position="42"/>
        <end position="545"/>
    </location>
</feature>
<dbReference type="FunFam" id="3.30.499.10:FF:000005">
    <property type="entry name" value="cytoplasmic aconitate hydratase"/>
    <property type="match status" value="1"/>
</dbReference>
<dbReference type="PROSITE" id="PS00450">
    <property type="entry name" value="ACONITASE_1"/>
    <property type="match status" value="1"/>
</dbReference>
<organism evidence="16 17">
    <name type="scientific">Linum tenue</name>
    <dbReference type="NCBI Taxonomy" id="586396"/>
    <lineage>
        <taxon>Eukaryota</taxon>
        <taxon>Viridiplantae</taxon>
        <taxon>Streptophyta</taxon>
        <taxon>Embryophyta</taxon>
        <taxon>Tracheophyta</taxon>
        <taxon>Spermatophyta</taxon>
        <taxon>Magnoliopsida</taxon>
        <taxon>eudicotyledons</taxon>
        <taxon>Gunneridae</taxon>
        <taxon>Pentapetalae</taxon>
        <taxon>rosids</taxon>
        <taxon>fabids</taxon>
        <taxon>Malpighiales</taxon>
        <taxon>Linaceae</taxon>
        <taxon>Linum</taxon>
    </lineage>
</organism>
<comment type="caution">
    <text evidence="16">The sequence shown here is derived from an EMBL/GenBank/DDBJ whole genome shotgun (WGS) entry which is preliminary data.</text>
</comment>
<dbReference type="PANTHER" id="PTHR11670">
    <property type="entry name" value="ACONITASE/IRON-RESPONSIVE ELEMENT FAMILY MEMBER"/>
    <property type="match status" value="1"/>
</dbReference>
<dbReference type="InterPro" id="IPR000573">
    <property type="entry name" value="AconitaseA/IPMdHydase_ssu_swvl"/>
</dbReference>
<dbReference type="Proteomes" id="UP001154282">
    <property type="component" value="Unassembled WGS sequence"/>
</dbReference>
<dbReference type="Gene3D" id="6.10.190.10">
    <property type="match status" value="1"/>
</dbReference>
<dbReference type="InterPro" id="IPR006249">
    <property type="entry name" value="Aconitase/IRP2"/>
</dbReference>
<gene>
    <name evidence="16" type="ORF">LITE_LOCUS7673</name>
</gene>
<evidence type="ECO:0000259" key="15">
    <source>
        <dbReference type="Pfam" id="PF00694"/>
    </source>
</evidence>
<dbReference type="SUPFAM" id="SSF52016">
    <property type="entry name" value="LeuD/IlvD-like"/>
    <property type="match status" value="1"/>
</dbReference>
<evidence type="ECO:0000256" key="4">
    <source>
        <dbReference type="ARBA" id="ARBA00007185"/>
    </source>
</evidence>
<evidence type="ECO:0000256" key="1">
    <source>
        <dbReference type="ARBA" id="ARBA00001966"/>
    </source>
</evidence>
<keyword evidence="17" id="KW-1185">Reference proteome</keyword>
<evidence type="ECO:0000256" key="8">
    <source>
        <dbReference type="ARBA" id="ARBA00022723"/>
    </source>
</evidence>
<protein>
    <recommendedName>
        <fullName evidence="5 13">Aconitate hydratase</fullName>
        <shortName evidence="13">Aconitase</shortName>
        <ecNumber evidence="5 13">4.2.1.3</ecNumber>
    </recommendedName>
</protein>
<comment type="similarity">
    <text evidence="4 13">Belongs to the aconitase/IPM isomerase family.</text>
</comment>
<evidence type="ECO:0000256" key="5">
    <source>
        <dbReference type="ARBA" id="ARBA00012926"/>
    </source>
</evidence>
<dbReference type="GO" id="GO:0006101">
    <property type="term" value="P:citrate metabolic process"/>
    <property type="evidence" value="ECO:0007669"/>
    <property type="project" value="UniProtKB-ARBA"/>
</dbReference>
<keyword evidence="6" id="KW-0329">Glyoxylate bypass</keyword>
<dbReference type="InterPro" id="IPR018136">
    <property type="entry name" value="Aconitase_4Fe-4S_BS"/>
</dbReference>
<dbReference type="EC" id="4.2.1.3" evidence="5 13"/>
<dbReference type="GO" id="GO:0046872">
    <property type="term" value="F:metal ion binding"/>
    <property type="evidence" value="ECO:0007669"/>
    <property type="project" value="UniProtKB-KW"/>
</dbReference>
<dbReference type="EMBL" id="CAMGYJ010000003">
    <property type="protein sequence ID" value="CAI0392756.1"/>
    <property type="molecule type" value="Genomic_DNA"/>
</dbReference>
<dbReference type="Pfam" id="PF00330">
    <property type="entry name" value="Aconitase"/>
    <property type="match status" value="1"/>
</dbReference>
<dbReference type="GO" id="GO:0003994">
    <property type="term" value="F:aconitate hydratase activity"/>
    <property type="evidence" value="ECO:0007669"/>
    <property type="project" value="UniProtKB-EC"/>
</dbReference>
<evidence type="ECO:0000256" key="10">
    <source>
        <dbReference type="ARBA" id="ARBA00023014"/>
    </source>
</evidence>
<evidence type="ECO:0000313" key="16">
    <source>
        <dbReference type="EMBL" id="CAI0392756.1"/>
    </source>
</evidence>
<comment type="cofactor">
    <cofactor evidence="1">
        <name>[4Fe-4S] cluster</name>
        <dbReference type="ChEBI" id="CHEBI:49883"/>
    </cofactor>
</comment>
<evidence type="ECO:0000256" key="7">
    <source>
        <dbReference type="ARBA" id="ARBA00022485"/>
    </source>
</evidence>
<dbReference type="InterPro" id="IPR036008">
    <property type="entry name" value="Aconitase_4Fe-4S_dom"/>
</dbReference>
<evidence type="ECO:0000256" key="9">
    <source>
        <dbReference type="ARBA" id="ARBA00023004"/>
    </source>
</evidence>
<dbReference type="GO" id="GO:0006097">
    <property type="term" value="P:glyoxylate cycle"/>
    <property type="evidence" value="ECO:0007669"/>
    <property type="project" value="UniProtKB-KW"/>
</dbReference>
<dbReference type="CDD" id="cd01586">
    <property type="entry name" value="AcnA_IRP"/>
    <property type="match status" value="1"/>
</dbReference>
<dbReference type="CDD" id="cd01580">
    <property type="entry name" value="AcnA_IRP_Swivel"/>
    <property type="match status" value="1"/>
</dbReference>
<dbReference type="PRINTS" id="PR00415">
    <property type="entry name" value="ACONITASE"/>
</dbReference>
<evidence type="ECO:0000256" key="3">
    <source>
        <dbReference type="ARBA" id="ARBA00005066"/>
    </source>
</evidence>
<dbReference type="InterPro" id="IPR015928">
    <property type="entry name" value="Aconitase/3IPM_dehydase_swvl"/>
</dbReference>
<reference evidence="16" key="1">
    <citation type="submission" date="2022-08" db="EMBL/GenBank/DDBJ databases">
        <authorList>
            <person name="Gutierrez-Valencia J."/>
        </authorList>
    </citation>
    <scope>NUCLEOTIDE SEQUENCE</scope>
</reference>
<keyword evidence="9 13" id="KW-0408">Iron</keyword>
<sequence length="844" mass="92013">MACGDGVVTVCDADKLPYSIRILLESAIRNCDEFQVKSNDVEKIIDWQNTAPKLVEIPFKPARVLLQDFTGVPAVVDLACMRDAMNNLGGDSSKINPLVPVDLVIDHSVQVDVARSENAVQSNMELEFQRNKERFAFLKWGSNAFDNMLVVPPGSGIVHQVNLEYLGRVVFNTNGLLYPDSVVGTDSHTTMIDGLGVAGWGVGGIEAEATMLGQPMSMVLPGVVGFKLSGKLRNGVTATDLVLTVTQMLRRHGVVGKFVEFYGEGMSELSLADRATIANMSPEYGATMGFFPVDHVTLQYLRLTGRSDETVAMIESYLRANKMFVDYTEPQTERVYSAYLELQLEEVEPCISGPKRPHDRVPLKEMKSDWHSCLDSRVGFKGFAVPKEAQSKVAEFDYLGTSAQLRHGDVVIAAITSCTNTSNPSVMLGAALVAKKACELGLEVKPWIKTSLAPGSGVVTKYLQKSGLQKYLNQLGFHIVGYGCTTCIGNSGDIHEAVAAAITENDLVAAAVLSGNRNFEGRVHPLTRANYLASPPLVVAYALAGTVVQSNVLPDMFKATYQAITKGNPMWNDLSVSAQSLYAWEPTSTYIHEPPYFKGMTMSPPGPYCVKDAYCLLSFGDSITTDHISPAGSIHKDSPAARYLMERGVDRRDFNSYGSRRGNDEVMARGTFANIRIVNKFLGGEVGPKTIHIPSAEKLSVFDAAMRYKSEGQDTIILAGAEYGSGSSRDWAAKGPMLLGVKAVIAKSFERIHRSNLVGMGIIPMCFKTGEDTETLGLTGHERYTIDLPSSISEIRPGQDVKVTTDNGKSFTCTLRFDTEVELEYFNHGGILQYVIRNLIGSNQ</sequence>
<dbReference type="NCBIfam" id="TIGR01341">
    <property type="entry name" value="aconitase_1"/>
    <property type="match status" value="1"/>
</dbReference>
<dbReference type="FunFam" id="3.20.19.10:FF:000001">
    <property type="entry name" value="Aconitate hydratase"/>
    <property type="match status" value="1"/>
</dbReference>
<feature type="domain" description="Aconitase A/isopropylmalate dehydratase small subunit swivel" evidence="15">
    <location>
        <begin position="641"/>
        <end position="768"/>
    </location>
</feature>
<dbReference type="FunFam" id="3.30.499.10:FF:000002">
    <property type="entry name" value="Aconitate hydratase"/>
    <property type="match status" value="1"/>
</dbReference>
<comment type="catalytic activity">
    <reaction evidence="12 13">
        <text>citrate = D-threo-isocitrate</text>
        <dbReference type="Rhea" id="RHEA:10336"/>
        <dbReference type="ChEBI" id="CHEBI:15562"/>
        <dbReference type="ChEBI" id="CHEBI:16947"/>
        <dbReference type="EC" id="4.2.1.3"/>
    </reaction>
</comment>
<dbReference type="AlphaFoldDB" id="A0AAV0I5U9"/>
<dbReference type="GO" id="GO:0006102">
    <property type="term" value="P:isocitrate metabolic process"/>
    <property type="evidence" value="ECO:0007669"/>
    <property type="project" value="UniProtKB-ARBA"/>
</dbReference>
<comment type="function">
    <text evidence="2 13">Catalyzes the isomerization of citrate to isocitrate via cis-aconitate.</text>
</comment>
<dbReference type="InterPro" id="IPR001030">
    <property type="entry name" value="Acoase/IPM_deHydtase_lsu_aba"/>
</dbReference>
<dbReference type="Gene3D" id="3.20.19.10">
    <property type="entry name" value="Aconitase, domain 4"/>
    <property type="match status" value="1"/>
</dbReference>
<comment type="pathway">
    <text evidence="3">Carbohydrate metabolism; glyoxylate and dicarboxylate metabolism.</text>
</comment>
<evidence type="ECO:0000256" key="12">
    <source>
        <dbReference type="ARBA" id="ARBA00023501"/>
    </source>
</evidence>
<accession>A0AAV0I5U9</accession>
<proteinExistence type="inferred from homology"/>
<evidence type="ECO:0000256" key="6">
    <source>
        <dbReference type="ARBA" id="ARBA00022435"/>
    </source>
</evidence>
<dbReference type="Pfam" id="PF00694">
    <property type="entry name" value="Aconitase_C"/>
    <property type="match status" value="1"/>
</dbReference>
<evidence type="ECO:0000313" key="17">
    <source>
        <dbReference type="Proteomes" id="UP001154282"/>
    </source>
</evidence>
<dbReference type="NCBIfam" id="NF006757">
    <property type="entry name" value="PRK09277.1"/>
    <property type="match status" value="1"/>
</dbReference>
<dbReference type="InterPro" id="IPR015931">
    <property type="entry name" value="Acnase/IPM_dHydase_lsu_aba_1/3"/>
</dbReference>
<evidence type="ECO:0000256" key="13">
    <source>
        <dbReference type="RuleBase" id="RU361275"/>
    </source>
</evidence>
<keyword evidence="10 13" id="KW-0411">Iron-sulfur</keyword>
<dbReference type="PROSITE" id="PS01244">
    <property type="entry name" value="ACONITASE_2"/>
    <property type="match status" value="1"/>
</dbReference>
<dbReference type="Gene3D" id="3.30.499.10">
    <property type="entry name" value="Aconitase, domain 3"/>
    <property type="match status" value="2"/>
</dbReference>
<keyword evidence="8" id="KW-0479">Metal-binding</keyword>
<dbReference type="SUPFAM" id="SSF53732">
    <property type="entry name" value="Aconitase iron-sulfur domain"/>
    <property type="match status" value="1"/>
</dbReference>